<reference evidence="1 2" key="1">
    <citation type="journal article" date="2024" name="G3 (Bethesda)">
        <title>Genome assembly of Hibiscus sabdariffa L. provides insights into metabolisms of medicinal natural products.</title>
        <authorList>
            <person name="Kim T."/>
        </authorList>
    </citation>
    <scope>NUCLEOTIDE SEQUENCE [LARGE SCALE GENOMIC DNA]</scope>
    <source>
        <strain evidence="1">TK-2024</strain>
        <tissue evidence="1">Old leaves</tissue>
    </source>
</reference>
<accession>A0ABR2R2S0</accession>
<name>A0ABR2R2S0_9ROSI</name>
<evidence type="ECO:0000313" key="2">
    <source>
        <dbReference type="Proteomes" id="UP001396334"/>
    </source>
</evidence>
<protein>
    <submittedName>
        <fullName evidence="1">Uncharacterized protein</fullName>
    </submittedName>
</protein>
<comment type="caution">
    <text evidence="1">The sequence shown here is derived from an EMBL/GenBank/DDBJ whole genome shotgun (WGS) entry which is preliminary data.</text>
</comment>
<keyword evidence="2" id="KW-1185">Reference proteome</keyword>
<dbReference type="EMBL" id="JBBPBN010000027">
    <property type="protein sequence ID" value="KAK9007242.1"/>
    <property type="molecule type" value="Genomic_DNA"/>
</dbReference>
<gene>
    <name evidence="1" type="ORF">V6N11_051071</name>
</gene>
<sequence length="193" mass="21805">MNLSKNKRTSIKVMNKLKANQFEELSKGDWLDIPTVITLQNVFKFYLRRYNPNGLMQNFGPFLVVLWGGSLKEVCKSHNVKDKVTELEHVASVDIDSFDDIDQGDLYESRPLDKVGVFGASLTPIIGHNLSSVQTLLESVMKVGSIMILETVASRAMPSMKGHQIYSFKDISFKESCYNVLLRIRRDCSHDGS</sequence>
<evidence type="ECO:0000313" key="1">
    <source>
        <dbReference type="EMBL" id="KAK9007242.1"/>
    </source>
</evidence>
<proteinExistence type="predicted"/>
<organism evidence="1 2">
    <name type="scientific">Hibiscus sabdariffa</name>
    <name type="common">roselle</name>
    <dbReference type="NCBI Taxonomy" id="183260"/>
    <lineage>
        <taxon>Eukaryota</taxon>
        <taxon>Viridiplantae</taxon>
        <taxon>Streptophyta</taxon>
        <taxon>Embryophyta</taxon>
        <taxon>Tracheophyta</taxon>
        <taxon>Spermatophyta</taxon>
        <taxon>Magnoliopsida</taxon>
        <taxon>eudicotyledons</taxon>
        <taxon>Gunneridae</taxon>
        <taxon>Pentapetalae</taxon>
        <taxon>rosids</taxon>
        <taxon>malvids</taxon>
        <taxon>Malvales</taxon>
        <taxon>Malvaceae</taxon>
        <taxon>Malvoideae</taxon>
        <taxon>Hibiscus</taxon>
    </lineage>
</organism>
<dbReference type="Proteomes" id="UP001396334">
    <property type="component" value="Unassembled WGS sequence"/>
</dbReference>